<accession>A0AAD1Y8A2</accession>
<dbReference type="Proteomes" id="UP001295684">
    <property type="component" value="Unassembled WGS sequence"/>
</dbReference>
<keyword evidence="2" id="KW-1185">Reference proteome</keyword>
<name>A0AAD1Y8A2_EUPCR</name>
<evidence type="ECO:0000313" key="2">
    <source>
        <dbReference type="Proteomes" id="UP001295684"/>
    </source>
</evidence>
<evidence type="ECO:0000313" key="1">
    <source>
        <dbReference type="EMBL" id="CAI2384767.1"/>
    </source>
</evidence>
<organism evidence="1 2">
    <name type="scientific">Euplotes crassus</name>
    <dbReference type="NCBI Taxonomy" id="5936"/>
    <lineage>
        <taxon>Eukaryota</taxon>
        <taxon>Sar</taxon>
        <taxon>Alveolata</taxon>
        <taxon>Ciliophora</taxon>
        <taxon>Intramacronucleata</taxon>
        <taxon>Spirotrichea</taxon>
        <taxon>Hypotrichia</taxon>
        <taxon>Euplotida</taxon>
        <taxon>Euplotidae</taxon>
        <taxon>Moneuplotes</taxon>
    </lineage>
</organism>
<dbReference type="AlphaFoldDB" id="A0AAD1Y8A2"/>
<reference evidence="1" key="1">
    <citation type="submission" date="2023-07" db="EMBL/GenBank/DDBJ databases">
        <authorList>
            <consortium name="AG Swart"/>
            <person name="Singh M."/>
            <person name="Singh A."/>
            <person name="Seah K."/>
            <person name="Emmerich C."/>
        </authorList>
    </citation>
    <scope>NUCLEOTIDE SEQUENCE</scope>
    <source>
        <strain evidence="1">DP1</strain>
    </source>
</reference>
<protein>
    <submittedName>
        <fullName evidence="1">Uncharacterized protein</fullName>
    </submittedName>
</protein>
<gene>
    <name evidence="1" type="ORF">ECRASSUSDP1_LOCUS26302</name>
</gene>
<sequence length="90" mass="10711">MEMKMQYSKATEPQQKVLEYIDSQTQGTTLKTLDEFITLSRTKCTDYCYESIINESREELSKESRTALEKQCVKTCIRKYTNVRDLYKEF</sequence>
<dbReference type="EMBL" id="CAMPGE010027110">
    <property type="protein sequence ID" value="CAI2384767.1"/>
    <property type="molecule type" value="Genomic_DNA"/>
</dbReference>
<comment type="caution">
    <text evidence="1">The sequence shown here is derived from an EMBL/GenBank/DDBJ whole genome shotgun (WGS) entry which is preliminary data.</text>
</comment>
<proteinExistence type="predicted"/>